<proteinExistence type="predicted"/>
<evidence type="ECO:0000256" key="2">
    <source>
        <dbReference type="SAM" id="Phobius"/>
    </source>
</evidence>
<organism evidence="3 4">
    <name type="scientific">Victivallis lenta</name>
    <dbReference type="NCBI Taxonomy" id="2606640"/>
    <lineage>
        <taxon>Bacteria</taxon>
        <taxon>Pseudomonadati</taxon>
        <taxon>Lentisphaerota</taxon>
        <taxon>Lentisphaeria</taxon>
        <taxon>Victivallales</taxon>
        <taxon>Victivallaceae</taxon>
        <taxon>Victivallis</taxon>
    </lineage>
</organism>
<gene>
    <name evidence="3" type="ORF">FYJ85_07895</name>
</gene>
<evidence type="ECO:0000256" key="1">
    <source>
        <dbReference type="SAM" id="MobiDB-lite"/>
    </source>
</evidence>
<feature type="region of interest" description="Disordered" evidence="1">
    <location>
        <begin position="71"/>
        <end position="90"/>
    </location>
</feature>
<evidence type="ECO:0000313" key="4">
    <source>
        <dbReference type="Proteomes" id="UP000435649"/>
    </source>
</evidence>
<evidence type="ECO:0000313" key="3">
    <source>
        <dbReference type="EMBL" id="MST96970.1"/>
    </source>
</evidence>
<keyword evidence="2" id="KW-1133">Transmembrane helix</keyword>
<feature type="transmembrane region" description="Helical" evidence="2">
    <location>
        <begin position="106"/>
        <end position="124"/>
    </location>
</feature>
<name>A0A844G031_9BACT</name>
<reference evidence="3 4" key="1">
    <citation type="submission" date="2019-08" db="EMBL/GenBank/DDBJ databases">
        <title>In-depth cultivation of the pig gut microbiome towards novel bacterial diversity and tailored functional studies.</title>
        <authorList>
            <person name="Wylensek D."/>
            <person name="Hitch T.C.A."/>
            <person name="Clavel T."/>
        </authorList>
    </citation>
    <scope>NUCLEOTIDE SEQUENCE [LARGE SCALE GENOMIC DNA]</scope>
    <source>
        <strain evidence="3 4">BBE-744-WT-12</strain>
    </source>
</reference>
<dbReference type="EMBL" id="VUNS01000006">
    <property type="protein sequence ID" value="MST96970.1"/>
    <property type="molecule type" value="Genomic_DNA"/>
</dbReference>
<accession>A0A844G031</accession>
<keyword evidence="4" id="KW-1185">Reference proteome</keyword>
<sequence>MKIVCPECSQKCELGDEYDGVTVECPRCEKEFVARKPVPLIVCPACQGRASVMAEACPHCGHPILPPAPKPSPMPQTVIRPQQPDQPIRVDTGENVWSRNRGCVDFLVFGPLTVIVLIIILYGCSKMNGM</sequence>
<protein>
    <submittedName>
        <fullName evidence="3">Uncharacterized protein</fullName>
    </submittedName>
</protein>
<comment type="caution">
    <text evidence="3">The sequence shown here is derived from an EMBL/GenBank/DDBJ whole genome shotgun (WGS) entry which is preliminary data.</text>
</comment>
<dbReference type="AlphaFoldDB" id="A0A844G031"/>
<dbReference type="Proteomes" id="UP000435649">
    <property type="component" value="Unassembled WGS sequence"/>
</dbReference>
<dbReference type="RefSeq" id="WP_154417760.1">
    <property type="nucleotide sequence ID" value="NZ_VUNS01000006.1"/>
</dbReference>
<keyword evidence="2" id="KW-0472">Membrane</keyword>
<keyword evidence="2" id="KW-0812">Transmembrane</keyword>